<dbReference type="SUPFAM" id="SSF53474">
    <property type="entry name" value="alpha/beta-Hydrolases"/>
    <property type="match status" value="1"/>
</dbReference>
<feature type="domain" description="AB hydrolase-1" evidence="14">
    <location>
        <begin position="33"/>
        <end position="298"/>
    </location>
</feature>
<dbReference type="OrthoDB" id="9796770at2"/>
<feature type="active site" description="Proton donor" evidence="12">
    <location>
        <position position="296"/>
    </location>
</feature>
<proteinExistence type="inferred from homology"/>
<evidence type="ECO:0000313" key="15">
    <source>
        <dbReference type="EMBL" id="EWH08937.1"/>
    </source>
</evidence>
<evidence type="ECO:0000259" key="14">
    <source>
        <dbReference type="Pfam" id="PF00561"/>
    </source>
</evidence>
<evidence type="ECO:0000256" key="7">
    <source>
        <dbReference type="ARBA" id="ARBA00022490"/>
    </source>
</evidence>
<dbReference type="RefSeq" id="WP_035015656.1">
    <property type="nucleotide sequence ID" value="NZ_ARZY01000033.1"/>
</dbReference>
<dbReference type="InterPro" id="IPR000073">
    <property type="entry name" value="AB_hydrolase_1"/>
</dbReference>
<dbReference type="PRINTS" id="PR00793">
    <property type="entry name" value="PROAMNOPTASE"/>
</dbReference>
<evidence type="ECO:0000313" key="16">
    <source>
        <dbReference type="Proteomes" id="UP000019276"/>
    </source>
</evidence>
<gene>
    <name evidence="15" type="ORF">DS2_15049</name>
</gene>
<dbReference type="AlphaFoldDB" id="W7QJ28"/>
<evidence type="ECO:0000256" key="13">
    <source>
        <dbReference type="RuleBase" id="RU003421"/>
    </source>
</evidence>
<reference evidence="15 16" key="1">
    <citation type="journal article" date="2014" name="Genome Announc.">
        <title>Draft Genome Sequence of the Agar-Degrading Bacterium Catenovulum sp. Strain DS-2, Isolated from Intestines of Haliotis diversicolor.</title>
        <authorList>
            <person name="Shan D."/>
            <person name="Li X."/>
            <person name="Gu Z."/>
            <person name="Wei G."/>
            <person name="Gao Z."/>
            <person name="Shao Z."/>
        </authorList>
    </citation>
    <scope>NUCLEOTIDE SEQUENCE [LARGE SCALE GENOMIC DNA]</scope>
    <source>
        <strain evidence="15 16">DS-2</strain>
    </source>
</reference>
<comment type="similarity">
    <text evidence="3 11 13">Belongs to the peptidase S33 family.</text>
</comment>
<dbReference type="PANTHER" id="PTHR43722">
    <property type="entry name" value="PROLINE IMINOPEPTIDASE"/>
    <property type="match status" value="1"/>
</dbReference>
<evidence type="ECO:0000256" key="6">
    <source>
        <dbReference type="ARBA" id="ARBA00022438"/>
    </source>
</evidence>
<dbReference type="Gene3D" id="3.40.50.1820">
    <property type="entry name" value="alpha/beta hydrolase"/>
    <property type="match status" value="1"/>
</dbReference>
<evidence type="ECO:0000256" key="10">
    <source>
        <dbReference type="ARBA" id="ARBA00029605"/>
    </source>
</evidence>
<dbReference type="PIRSF" id="PIRSF006431">
    <property type="entry name" value="Pept_S33"/>
    <property type="match status" value="1"/>
</dbReference>
<dbReference type="EMBL" id="ARZY01000033">
    <property type="protein sequence ID" value="EWH08937.1"/>
    <property type="molecule type" value="Genomic_DNA"/>
</dbReference>
<keyword evidence="9 11" id="KW-0378">Hydrolase</keyword>
<dbReference type="InterPro" id="IPR002410">
    <property type="entry name" value="Peptidase_S33"/>
</dbReference>
<organism evidence="15 16">
    <name type="scientific">Catenovulum agarivorans DS-2</name>
    <dbReference type="NCBI Taxonomy" id="1328313"/>
    <lineage>
        <taxon>Bacteria</taxon>
        <taxon>Pseudomonadati</taxon>
        <taxon>Pseudomonadota</taxon>
        <taxon>Gammaproteobacteria</taxon>
        <taxon>Alteromonadales</taxon>
        <taxon>Alteromonadaceae</taxon>
        <taxon>Catenovulum</taxon>
    </lineage>
</organism>
<dbReference type="eggNOG" id="COG0596">
    <property type="taxonomic scope" value="Bacteria"/>
</dbReference>
<dbReference type="InterPro" id="IPR029058">
    <property type="entry name" value="AB_hydrolase_fold"/>
</dbReference>
<dbReference type="Pfam" id="PF00561">
    <property type="entry name" value="Abhydrolase_1"/>
    <property type="match status" value="1"/>
</dbReference>
<evidence type="ECO:0000256" key="2">
    <source>
        <dbReference type="ARBA" id="ARBA00004496"/>
    </source>
</evidence>
<dbReference type="Proteomes" id="UP000019276">
    <property type="component" value="Unassembled WGS sequence"/>
</dbReference>
<comment type="caution">
    <text evidence="15">The sequence shown here is derived from an EMBL/GenBank/DDBJ whole genome shotgun (WGS) entry which is preliminary data.</text>
</comment>
<evidence type="ECO:0000256" key="1">
    <source>
        <dbReference type="ARBA" id="ARBA00001585"/>
    </source>
</evidence>
<dbReference type="EC" id="3.4.11.5" evidence="4 11"/>
<dbReference type="GO" id="GO:0004177">
    <property type="term" value="F:aminopeptidase activity"/>
    <property type="evidence" value="ECO:0007669"/>
    <property type="project" value="UniProtKB-UniRule"/>
</dbReference>
<evidence type="ECO:0000256" key="11">
    <source>
        <dbReference type="PIRNR" id="PIRNR006431"/>
    </source>
</evidence>
<comment type="catalytic activity">
    <reaction evidence="1 11 13">
        <text>Release of N-terminal proline from a peptide.</text>
        <dbReference type="EC" id="3.4.11.5"/>
    </reaction>
</comment>
<dbReference type="GO" id="GO:0006508">
    <property type="term" value="P:proteolysis"/>
    <property type="evidence" value="ECO:0007669"/>
    <property type="project" value="UniProtKB-KW"/>
</dbReference>
<evidence type="ECO:0000256" key="5">
    <source>
        <dbReference type="ARBA" id="ARBA00021843"/>
    </source>
</evidence>
<dbReference type="NCBIfam" id="TIGR01249">
    <property type="entry name" value="pro_imino_pep_1"/>
    <property type="match status" value="1"/>
</dbReference>
<name>W7QJ28_9ALTE</name>
<dbReference type="InterPro" id="IPR005944">
    <property type="entry name" value="Pro_iminopeptidase"/>
</dbReference>
<feature type="active site" evidence="12">
    <location>
        <position position="268"/>
    </location>
</feature>
<keyword evidence="16" id="KW-1185">Reference proteome</keyword>
<dbReference type="PANTHER" id="PTHR43722:SF1">
    <property type="entry name" value="PROLINE IMINOPEPTIDASE"/>
    <property type="match status" value="1"/>
</dbReference>
<sequence length="323" mass="36680">MLYPDIQPNQTYQLDVGDGHSIYIEESGNPTGYPVVYCHGGPGGSTSGFFRRFFDPNYYRIVLFDQRGCGQSTPSLSLTNNTTAHLLADIEHIRKHLSIKKMVLAGGSWGTTLALLYAQQYPQHVSAMLLRGIFLAREQDLKWLYEPDGAARLFPDYYQEFIRAANLADDEPITHQQLAASYLAQLTSSNQFSQIAAAKHWCNWENRISVLHHLESRENVDDMHANKTMALMECHYFTQASFIEENQILQNMDKLQNIPATIIHGRYDAVCDVSQAWQLAEKWQNSRLYIVPNSGHSLGEPFMAEAFLNAANKIARFLQENTN</sequence>
<keyword evidence="6 11" id="KW-0031">Aminopeptidase</keyword>
<comment type="subcellular location">
    <subcellularLocation>
        <location evidence="2 11">Cytoplasm</location>
    </subcellularLocation>
</comment>
<dbReference type="GO" id="GO:0005737">
    <property type="term" value="C:cytoplasm"/>
    <property type="evidence" value="ECO:0007669"/>
    <property type="project" value="UniProtKB-SubCell"/>
</dbReference>
<dbReference type="STRING" id="1328313.DS2_15049"/>
<evidence type="ECO:0000256" key="3">
    <source>
        <dbReference type="ARBA" id="ARBA00010088"/>
    </source>
</evidence>
<keyword evidence="8 11" id="KW-0645">Protease</keyword>
<evidence type="ECO:0000256" key="4">
    <source>
        <dbReference type="ARBA" id="ARBA00012568"/>
    </source>
</evidence>
<evidence type="ECO:0000256" key="12">
    <source>
        <dbReference type="PIRSR" id="PIRSR006431-1"/>
    </source>
</evidence>
<protein>
    <recommendedName>
        <fullName evidence="5 11">Proline iminopeptidase</fullName>
        <shortName evidence="11">PIP</shortName>
        <ecNumber evidence="4 11">3.4.11.5</ecNumber>
    </recommendedName>
    <alternativeName>
        <fullName evidence="10 11">Prolyl aminopeptidase</fullName>
    </alternativeName>
</protein>
<evidence type="ECO:0000256" key="9">
    <source>
        <dbReference type="ARBA" id="ARBA00022801"/>
    </source>
</evidence>
<dbReference type="PATRIC" id="fig|1328313.3.peg.3070"/>
<keyword evidence="7 11" id="KW-0963">Cytoplasm</keyword>
<feature type="active site" description="Nucleophile" evidence="12">
    <location>
        <position position="108"/>
    </location>
</feature>
<accession>W7QJ28</accession>
<evidence type="ECO:0000256" key="8">
    <source>
        <dbReference type="ARBA" id="ARBA00022670"/>
    </source>
</evidence>